<dbReference type="InterPro" id="IPR013766">
    <property type="entry name" value="Thioredoxin_domain"/>
</dbReference>
<dbReference type="InterPro" id="IPR036249">
    <property type="entry name" value="Thioredoxin-like_sf"/>
</dbReference>
<protein>
    <submittedName>
        <fullName evidence="3">AhpC/TSA family protein</fullName>
    </submittedName>
</protein>
<sequence length="172" mass="19985" precursor="true">MKTFNLLSLFLVLLILSCKTNFTTNYSPSLSKEEVKELKPINSIESFTLTTLDNKNFVVGKGSEKTTLLIFFATWCPSCKVAIPELESSFATNNEINFIVVGREHSKEEMKKWRKIKNFKFHLVADEDRLVYDKFATQYIPRIYLIDKNGTVLYQSYGWSSEMIDEIKQKLE</sequence>
<dbReference type="InterPro" id="IPR050553">
    <property type="entry name" value="Thioredoxin_ResA/DsbE_sf"/>
</dbReference>
<proteinExistence type="predicted"/>
<dbReference type="GO" id="GO:0016209">
    <property type="term" value="F:antioxidant activity"/>
    <property type="evidence" value="ECO:0007669"/>
    <property type="project" value="InterPro"/>
</dbReference>
<evidence type="ECO:0000256" key="1">
    <source>
        <dbReference type="SAM" id="SignalP"/>
    </source>
</evidence>
<accession>I4AIZ9</accession>
<dbReference type="Pfam" id="PF00578">
    <property type="entry name" value="AhpC-TSA"/>
    <property type="match status" value="1"/>
</dbReference>
<reference evidence="4" key="1">
    <citation type="submission" date="2012-06" db="EMBL/GenBank/DDBJ databases">
        <title>The complete genome of Flexibacter litoralis DSM 6794.</title>
        <authorList>
            <person name="Lucas S."/>
            <person name="Copeland A."/>
            <person name="Lapidus A."/>
            <person name="Glavina del Rio T."/>
            <person name="Dalin E."/>
            <person name="Tice H."/>
            <person name="Bruce D."/>
            <person name="Goodwin L."/>
            <person name="Pitluck S."/>
            <person name="Peters L."/>
            <person name="Ovchinnikova G."/>
            <person name="Lu M."/>
            <person name="Kyrpides N."/>
            <person name="Mavromatis K."/>
            <person name="Ivanova N."/>
            <person name="Brettin T."/>
            <person name="Detter J.C."/>
            <person name="Han C."/>
            <person name="Larimer F."/>
            <person name="Land M."/>
            <person name="Hauser L."/>
            <person name="Markowitz V."/>
            <person name="Cheng J.-F."/>
            <person name="Hugenholtz P."/>
            <person name="Woyke T."/>
            <person name="Wu D."/>
            <person name="Spring S."/>
            <person name="Lang E."/>
            <person name="Kopitz M."/>
            <person name="Brambilla E."/>
            <person name="Klenk H.-P."/>
            <person name="Eisen J.A."/>
        </authorList>
    </citation>
    <scope>NUCLEOTIDE SEQUENCE [LARGE SCALE GENOMIC DNA]</scope>
    <source>
        <strain evidence="4">ATCC 23117 / DSM 6794 / NBRC 15988 / NCIMB 1366 / Sio-4</strain>
    </source>
</reference>
<dbReference type="PANTHER" id="PTHR42852:SF17">
    <property type="entry name" value="THIOREDOXIN-LIKE PROTEIN HI_1115"/>
    <property type="match status" value="1"/>
</dbReference>
<dbReference type="InterPro" id="IPR000866">
    <property type="entry name" value="AhpC/TSA"/>
</dbReference>
<dbReference type="HOGENOM" id="CLU_042529_11_3_10"/>
<evidence type="ECO:0000313" key="4">
    <source>
        <dbReference type="Proteomes" id="UP000006054"/>
    </source>
</evidence>
<organism evidence="3 4">
    <name type="scientific">Bernardetia litoralis (strain ATCC 23117 / DSM 6794 / NBRC 15988 / NCIMB 1366 / Fx l1 / Sio-4)</name>
    <name type="common">Flexibacter litoralis</name>
    <dbReference type="NCBI Taxonomy" id="880071"/>
    <lineage>
        <taxon>Bacteria</taxon>
        <taxon>Pseudomonadati</taxon>
        <taxon>Bacteroidota</taxon>
        <taxon>Cytophagia</taxon>
        <taxon>Cytophagales</taxon>
        <taxon>Bernardetiaceae</taxon>
        <taxon>Bernardetia</taxon>
    </lineage>
</organism>
<dbReference type="Proteomes" id="UP000006054">
    <property type="component" value="Chromosome"/>
</dbReference>
<feature type="chain" id="PRO_5003685405" evidence="1">
    <location>
        <begin position="24"/>
        <end position="172"/>
    </location>
</feature>
<dbReference type="GO" id="GO:0016491">
    <property type="term" value="F:oxidoreductase activity"/>
    <property type="evidence" value="ECO:0007669"/>
    <property type="project" value="InterPro"/>
</dbReference>
<dbReference type="eggNOG" id="COG0526">
    <property type="taxonomic scope" value="Bacteria"/>
</dbReference>
<evidence type="ECO:0000259" key="2">
    <source>
        <dbReference type="PROSITE" id="PS51352"/>
    </source>
</evidence>
<dbReference type="PROSITE" id="PS51257">
    <property type="entry name" value="PROKAR_LIPOPROTEIN"/>
    <property type="match status" value="1"/>
</dbReference>
<gene>
    <name evidence="3" type="ordered locus">Fleli_1512</name>
</gene>
<dbReference type="RefSeq" id="WP_014797391.1">
    <property type="nucleotide sequence ID" value="NC_018018.1"/>
</dbReference>
<dbReference type="AlphaFoldDB" id="I4AIZ9"/>
<dbReference type="PANTHER" id="PTHR42852">
    <property type="entry name" value="THIOL:DISULFIDE INTERCHANGE PROTEIN DSBE"/>
    <property type="match status" value="1"/>
</dbReference>
<dbReference type="SUPFAM" id="SSF52833">
    <property type="entry name" value="Thioredoxin-like"/>
    <property type="match status" value="1"/>
</dbReference>
<dbReference type="EMBL" id="CP003345">
    <property type="protein sequence ID" value="AFM03934.1"/>
    <property type="molecule type" value="Genomic_DNA"/>
</dbReference>
<dbReference type="PATRIC" id="fig|880071.3.peg.1493"/>
<dbReference type="STRING" id="880071.Fleli_1512"/>
<dbReference type="CDD" id="cd02966">
    <property type="entry name" value="TlpA_like_family"/>
    <property type="match status" value="1"/>
</dbReference>
<keyword evidence="4" id="KW-1185">Reference proteome</keyword>
<dbReference type="Gene3D" id="3.40.30.10">
    <property type="entry name" value="Glutaredoxin"/>
    <property type="match status" value="1"/>
</dbReference>
<feature type="signal peptide" evidence="1">
    <location>
        <begin position="1"/>
        <end position="23"/>
    </location>
</feature>
<dbReference type="OrthoDB" id="6399635at2"/>
<dbReference type="PROSITE" id="PS51352">
    <property type="entry name" value="THIOREDOXIN_2"/>
    <property type="match status" value="1"/>
</dbReference>
<dbReference type="KEGG" id="fli:Fleli_1512"/>
<evidence type="ECO:0000313" key="3">
    <source>
        <dbReference type="EMBL" id="AFM03934.1"/>
    </source>
</evidence>
<name>I4AIZ9_BERLS</name>
<keyword evidence="1" id="KW-0732">Signal</keyword>
<feature type="domain" description="Thioredoxin" evidence="2">
    <location>
        <begin position="38"/>
        <end position="172"/>
    </location>
</feature>